<reference evidence="4" key="1">
    <citation type="submission" date="2020-07" db="EMBL/GenBank/DDBJ databases">
        <title>Vallitalea pronyensis genome.</title>
        <authorList>
            <person name="Postec A."/>
        </authorList>
    </citation>
    <scope>NUCLEOTIDE SEQUENCE</scope>
    <source>
        <strain evidence="4">FatNI3</strain>
    </source>
</reference>
<proteinExistence type="inferred from homology"/>
<gene>
    <name evidence="4" type="ORF">HZI73_13440</name>
</gene>
<keyword evidence="2" id="KW-1005">Bacterial flagellum biogenesis</keyword>
<keyword evidence="5" id="KW-1185">Reference proteome</keyword>
<dbReference type="Proteomes" id="UP000683246">
    <property type="component" value="Chromosome"/>
</dbReference>
<protein>
    <recommendedName>
        <fullName evidence="6">Flagellar hook capping protein</fullName>
    </recommendedName>
</protein>
<feature type="compositionally biased region" description="Acidic residues" evidence="3">
    <location>
        <begin position="159"/>
        <end position="168"/>
    </location>
</feature>
<dbReference type="EMBL" id="CP058649">
    <property type="protein sequence ID" value="QUI25716.1"/>
    <property type="molecule type" value="Genomic_DNA"/>
</dbReference>
<comment type="similarity">
    <text evidence="1">Belongs to the FlgD family.</text>
</comment>
<evidence type="ECO:0000313" key="4">
    <source>
        <dbReference type="EMBL" id="QUI25716.1"/>
    </source>
</evidence>
<dbReference type="Pfam" id="PF03963">
    <property type="entry name" value="FlgD"/>
    <property type="match status" value="1"/>
</dbReference>
<feature type="region of interest" description="Disordered" evidence="3">
    <location>
        <begin position="151"/>
        <end position="176"/>
    </location>
</feature>
<name>A0A8J8MQG1_9FIRM</name>
<dbReference type="AlphaFoldDB" id="A0A8J8MQG1"/>
<organism evidence="4 5">
    <name type="scientific">Vallitalea pronyensis</name>
    <dbReference type="NCBI Taxonomy" id="1348613"/>
    <lineage>
        <taxon>Bacteria</taxon>
        <taxon>Bacillati</taxon>
        <taxon>Bacillota</taxon>
        <taxon>Clostridia</taxon>
        <taxon>Lachnospirales</taxon>
        <taxon>Vallitaleaceae</taxon>
        <taxon>Vallitalea</taxon>
    </lineage>
</organism>
<evidence type="ECO:0008006" key="6">
    <source>
        <dbReference type="Google" id="ProtNLM"/>
    </source>
</evidence>
<evidence type="ECO:0000256" key="2">
    <source>
        <dbReference type="ARBA" id="ARBA00022795"/>
    </source>
</evidence>
<evidence type="ECO:0000256" key="3">
    <source>
        <dbReference type="SAM" id="MobiDB-lite"/>
    </source>
</evidence>
<dbReference type="GO" id="GO:0044781">
    <property type="term" value="P:bacterial-type flagellum organization"/>
    <property type="evidence" value="ECO:0007669"/>
    <property type="project" value="UniProtKB-KW"/>
</dbReference>
<evidence type="ECO:0000313" key="5">
    <source>
        <dbReference type="Proteomes" id="UP000683246"/>
    </source>
</evidence>
<sequence>MTKFGVSTYKTDTRNDLDKDAFLNLLVKQMQYQDPLNPTKNEQFLAQMAQFSSLEQMQNMNKGVSISQAYTLMNKEVFGTVLDPNTNKVNPVAGMVTGVFMQNGKVFLKVKMPDVETPVDLQLEKVEAVLAPIDMIELYKSVEEIKKDLEKIQDKVAPDEDDSDDDSNDNSGNTTP</sequence>
<dbReference type="KEGG" id="vpy:HZI73_13440"/>
<accession>A0A8J8MQG1</accession>
<evidence type="ECO:0000256" key="1">
    <source>
        <dbReference type="ARBA" id="ARBA00010577"/>
    </source>
</evidence>
<dbReference type="InterPro" id="IPR005648">
    <property type="entry name" value="FlgD"/>
</dbReference>